<dbReference type="InterPro" id="IPR025297">
    <property type="entry name" value="DUF4159"/>
</dbReference>
<evidence type="ECO:0000313" key="2">
    <source>
        <dbReference type="EMBL" id="KAA5541326.1"/>
    </source>
</evidence>
<dbReference type="EMBL" id="VWOX01000010">
    <property type="protein sequence ID" value="KAA5541326.1"/>
    <property type="molecule type" value="Genomic_DNA"/>
</dbReference>
<evidence type="ECO:0000313" key="3">
    <source>
        <dbReference type="Proteomes" id="UP000324479"/>
    </source>
</evidence>
<comment type="caution">
    <text evidence="2">The sequence shown here is derived from an EMBL/GenBank/DDBJ whole genome shotgun (WGS) entry which is preliminary data.</text>
</comment>
<reference evidence="2 3" key="1">
    <citation type="submission" date="2019-08" db="EMBL/GenBank/DDBJ databases">
        <authorList>
            <person name="Dhanesh K."/>
            <person name="Kumar G."/>
            <person name="Sasikala C."/>
            <person name="Venkata Ramana C."/>
        </authorList>
    </citation>
    <scope>NUCLEOTIDE SEQUENCE [LARGE SCALE GENOMIC DNA]</scope>
    <source>
        <strain evidence="2 3">JC645</strain>
    </source>
</reference>
<keyword evidence="3" id="KW-1185">Reference proteome</keyword>
<sequence length="274" mass="31495">MEVTVRIRRCTAVLIFGAGLWLTREEVSGQQPQPVPVQSGAPDWLRTYEFDQPFTFVRLKYEQPQGRWATDYPDAEINLSQRLREWTSLEIGSDGVVLDVTDARLEKYPFAYLSGNGIWQLSEAEVKSLREYLNQGGFLMIDDSWGEAERRNLLGQLKRVLPNRTPQELPLGHPVFHTVFDMDQKPQVCGIFYALQGKDTGVTWERADAKDVSYQAINDDQGRLMVLICHNTDLADGWERLNDNAWYAREFSEKRALPMAMNIIFYVLTKQRGA</sequence>
<dbReference type="Pfam" id="PF13709">
    <property type="entry name" value="DUF4159"/>
    <property type="match status" value="1"/>
</dbReference>
<dbReference type="Proteomes" id="UP000324479">
    <property type="component" value="Unassembled WGS sequence"/>
</dbReference>
<feature type="domain" description="DUF4159" evidence="1">
    <location>
        <begin position="55"/>
        <end position="268"/>
    </location>
</feature>
<dbReference type="Gene3D" id="3.40.50.12140">
    <property type="entry name" value="Domain of unknown function DUF4159"/>
    <property type="match status" value="1"/>
</dbReference>
<dbReference type="AlphaFoldDB" id="A0A5M6D304"/>
<proteinExistence type="predicted"/>
<evidence type="ECO:0000259" key="1">
    <source>
        <dbReference type="Pfam" id="PF13709"/>
    </source>
</evidence>
<accession>A0A5M6D304</accession>
<name>A0A5M6D304_9BACT</name>
<protein>
    <submittedName>
        <fullName evidence="2">DUF4159 domain-containing protein</fullName>
    </submittedName>
</protein>
<gene>
    <name evidence="2" type="ORF">FYK55_17265</name>
</gene>
<organism evidence="2 3">
    <name type="scientific">Roseiconus nitratireducens</name>
    <dbReference type="NCBI Taxonomy" id="2605748"/>
    <lineage>
        <taxon>Bacteria</taxon>
        <taxon>Pseudomonadati</taxon>
        <taxon>Planctomycetota</taxon>
        <taxon>Planctomycetia</taxon>
        <taxon>Pirellulales</taxon>
        <taxon>Pirellulaceae</taxon>
        <taxon>Roseiconus</taxon>
    </lineage>
</organism>